<dbReference type="Proteomes" id="UP000054725">
    <property type="component" value="Unassembled WGS sequence"/>
</dbReference>
<dbReference type="AlphaFoldDB" id="A0A0W0WIS3"/>
<dbReference type="SUPFAM" id="SSF56935">
    <property type="entry name" value="Porins"/>
    <property type="match status" value="1"/>
</dbReference>
<proteinExistence type="predicted"/>
<organism evidence="1 2">
    <name type="scientific">Legionella nautarum</name>
    <dbReference type="NCBI Taxonomy" id="45070"/>
    <lineage>
        <taxon>Bacteria</taxon>
        <taxon>Pseudomonadati</taxon>
        <taxon>Pseudomonadota</taxon>
        <taxon>Gammaproteobacteria</taxon>
        <taxon>Legionellales</taxon>
        <taxon>Legionellaceae</taxon>
        <taxon>Legionella</taxon>
    </lineage>
</organism>
<reference evidence="1 2" key="1">
    <citation type="submission" date="2015-11" db="EMBL/GenBank/DDBJ databases">
        <title>Genomic analysis of 38 Legionella species identifies large and diverse effector repertoires.</title>
        <authorList>
            <person name="Burstein D."/>
            <person name="Amaro F."/>
            <person name="Zusman T."/>
            <person name="Lifshitz Z."/>
            <person name="Cohen O."/>
            <person name="Gilbert J.A."/>
            <person name="Pupko T."/>
            <person name="Shuman H.A."/>
            <person name="Segal G."/>
        </authorList>
    </citation>
    <scope>NUCLEOTIDE SEQUENCE [LARGE SCALE GENOMIC DNA]</scope>
    <source>
        <strain evidence="1 2">ATCC 49506</strain>
    </source>
</reference>
<dbReference type="OrthoDB" id="5641522at2"/>
<comment type="caution">
    <text evidence="1">The sequence shown here is derived from an EMBL/GenBank/DDBJ whole genome shotgun (WGS) entry which is preliminary data.</text>
</comment>
<evidence type="ECO:0000313" key="2">
    <source>
        <dbReference type="Proteomes" id="UP000054725"/>
    </source>
</evidence>
<dbReference type="Gene3D" id="2.40.160.60">
    <property type="entry name" value="Outer membrane protein transport protein (OMPP1/FadL/TodX)"/>
    <property type="match status" value="1"/>
</dbReference>
<evidence type="ECO:0000313" key="1">
    <source>
        <dbReference type="EMBL" id="KTD32174.1"/>
    </source>
</evidence>
<name>A0A0W0WIS3_9GAMM</name>
<dbReference type="STRING" id="45070.Lnau_3085"/>
<dbReference type="RefSeq" id="WP_058506062.1">
    <property type="nucleotide sequence ID" value="NZ_CAAAIF010000026.1"/>
</dbReference>
<accession>A0A0W0WIS3</accession>
<dbReference type="PATRIC" id="fig|45070.6.peg.3258"/>
<gene>
    <name evidence="1" type="ORF">Lnau_3085</name>
</gene>
<keyword evidence="2" id="KW-1185">Reference proteome</keyword>
<sequence>MRTNFLSFLVIFLLSHVSIISNRVYGAVDQPLNFFLNPAELKQTEHFQVIGGNLFMMPHLYFKGKTTLGTGKVKSRVHDSLPFLLTSYRLNERVVIGLNITPSVYGYLEWPKNSILRNNSTRTYFLYYRGGLLLSYQINNSLAIGLGINLEYNKLGELDFFIGQRGNQINKIKGRNYTGDLGLYYKINSSNYLTLAFYTGVNTYGYGTSSLDNAFTPNFSLNIIQAPVGYLGLQHWFSKSWMIEEKLYWSGWLIEKNVNFINTTTGTSLVPAKWKDTSSYQLNYMPPVEYAKQVA</sequence>
<dbReference type="EMBL" id="LNYO01000027">
    <property type="protein sequence ID" value="KTD32174.1"/>
    <property type="molecule type" value="Genomic_DNA"/>
</dbReference>
<protein>
    <submittedName>
        <fullName evidence="1">Outer membrane protein</fullName>
    </submittedName>
</protein>